<keyword evidence="1" id="KW-0175">Coiled coil</keyword>
<feature type="compositionally biased region" description="Polar residues" evidence="2">
    <location>
        <begin position="87"/>
        <end position="120"/>
    </location>
</feature>
<reference evidence="3 4" key="1">
    <citation type="submission" date="2017-12" db="EMBL/GenBank/DDBJ databases">
        <title>Comparative genomics of Botrytis spp.</title>
        <authorList>
            <person name="Valero-Jimenez C.A."/>
            <person name="Tapia P."/>
            <person name="Veloso J."/>
            <person name="Silva-Moreno E."/>
            <person name="Staats M."/>
            <person name="Valdes J.H."/>
            <person name="Van Kan J.A.L."/>
        </authorList>
    </citation>
    <scope>NUCLEOTIDE SEQUENCE [LARGE SCALE GENOMIC DNA]</scope>
    <source>
        <strain evidence="3 4">MUCL11595</strain>
    </source>
</reference>
<feature type="region of interest" description="Disordered" evidence="2">
    <location>
        <begin position="671"/>
        <end position="692"/>
    </location>
</feature>
<proteinExistence type="predicted"/>
<feature type="region of interest" description="Disordered" evidence="2">
    <location>
        <begin position="1"/>
        <end position="31"/>
    </location>
</feature>
<dbReference type="AlphaFoldDB" id="A0A4Z1ISK4"/>
<feature type="compositionally biased region" description="Basic and acidic residues" evidence="2">
    <location>
        <begin position="671"/>
        <end position="682"/>
    </location>
</feature>
<gene>
    <name evidence="3" type="ORF">BCON_0041g00070</name>
</gene>
<feature type="region of interest" description="Disordered" evidence="2">
    <location>
        <begin position="728"/>
        <end position="763"/>
    </location>
</feature>
<feature type="region of interest" description="Disordered" evidence="2">
    <location>
        <begin position="602"/>
        <end position="621"/>
    </location>
</feature>
<dbReference type="OrthoDB" id="3547379at2759"/>
<evidence type="ECO:0000256" key="2">
    <source>
        <dbReference type="SAM" id="MobiDB-lite"/>
    </source>
</evidence>
<evidence type="ECO:0000313" key="3">
    <source>
        <dbReference type="EMBL" id="TGO59743.1"/>
    </source>
</evidence>
<sequence>MTRYGFSQRQRARKEARTLSNPHSPSEVPSPWWAPLVQLRRLKFSWFHRFRPRCSNSISSNESNVPNESVSADESGAQERVTEDDQNLQSMINSSQNNDLASDDNNNISSRSASPVSPTLNDMFKVENTMIADGILAGENTAKSKDDQDVRQSSNTITDPIKHANTTIRGGGNVTDKTSGANGNRFTTLPLLLKTAIGSKSIDEELTFSRPTKNWVTRFKDSQKAINPHRRQKYKTKSPKGSVRKRVLRRLEYKNLGIELSYAEVKRADWKPRDHMTVDSRIGNTRKPEPGCSNLRYCLTYLKQVKDTVSDFRKAEWADKEIAKLNQLIAKEENEMRGEARLTRVSNSIDRTQSPRNFLASTSQSQPHHQVYVAEPLEPPQTTAESNSSQMPDILGRWGSLETYSRFNFEALQHALKQALTGGQRNDDGKRGDQMESTAETGANDQKSELEVTFLKDSDEENEGVEEDGDEDWEEYFDCEEKLSDEDYFLHDRGLREGMSEYINDQTERSSEEDEPQFAAHLFSNPLQSLEDQENNHNASLPNSTKPNKPSEKRSYQKLSRTWITRFLAKKAKGRRRRMPRGPGRFIYPSSENVLLLHMNGISTNGARPTRGDTEKQRDPERVLSWSGHNEYPKYDLQSLAICKSMIMIMSERDRVTVSLQEKKSIKDSMEKVDRSSIESTRKSLQTSTSRREVMDPMDTTIVDTVQNSTRNDITMKNDLGEEMKMNLDFGSMRSGPPSSGGDSEEENESETLHFNLKELNSG</sequence>
<feature type="region of interest" description="Disordered" evidence="2">
    <location>
        <begin position="531"/>
        <end position="557"/>
    </location>
</feature>
<protein>
    <submittedName>
        <fullName evidence="3">Uncharacterized protein</fullName>
    </submittedName>
</protein>
<evidence type="ECO:0000256" key="1">
    <source>
        <dbReference type="SAM" id="Coils"/>
    </source>
</evidence>
<feature type="region of interest" description="Disordered" evidence="2">
    <location>
        <begin position="56"/>
        <end position="120"/>
    </location>
</feature>
<feature type="compositionally biased region" description="Polar residues" evidence="2">
    <location>
        <begin position="435"/>
        <end position="445"/>
    </location>
</feature>
<dbReference type="EMBL" id="PQXN01000041">
    <property type="protein sequence ID" value="TGO59743.1"/>
    <property type="molecule type" value="Genomic_DNA"/>
</dbReference>
<feature type="compositionally biased region" description="Low complexity" evidence="2">
    <location>
        <begin position="56"/>
        <end position="70"/>
    </location>
</feature>
<feature type="region of interest" description="Disordered" evidence="2">
    <location>
        <begin position="420"/>
        <end position="449"/>
    </location>
</feature>
<dbReference type="Proteomes" id="UP000297527">
    <property type="component" value="Unassembled WGS sequence"/>
</dbReference>
<feature type="coiled-coil region" evidence="1">
    <location>
        <begin position="315"/>
        <end position="342"/>
    </location>
</feature>
<feature type="compositionally biased region" description="Basic and acidic residues" evidence="2">
    <location>
        <begin position="425"/>
        <end position="434"/>
    </location>
</feature>
<feature type="compositionally biased region" description="Polar residues" evidence="2">
    <location>
        <begin position="531"/>
        <end position="548"/>
    </location>
</feature>
<keyword evidence="4" id="KW-1185">Reference proteome</keyword>
<evidence type="ECO:0000313" key="4">
    <source>
        <dbReference type="Proteomes" id="UP000297527"/>
    </source>
</evidence>
<organism evidence="3 4">
    <name type="scientific">Botryotinia convoluta</name>
    <dbReference type="NCBI Taxonomy" id="54673"/>
    <lineage>
        <taxon>Eukaryota</taxon>
        <taxon>Fungi</taxon>
        <taxon>Dikarya</taxon>
        <taxon>Ascomycota</taxon>
        <taxon>Pezizomycotina</taxon>
        <taxon>Leotiomycetes</taxon>
        <taxon>Helotiales</taxon>
        <taxon>Sclerotiniaceae</taxon>
        <taxon>Botryotinia</taxon>
    </lineage>
</organism>
<feature type="compositionally biased region" description="Basic and acidic residues" evidence="2">
    <location>
        <begin position="610"/>
        <end position="621"/>
    </location>
</feature>
<accession>A0A4Z1ISK4</accession>
<name>A0A4Z1ISK4_9HELO</name>
<comment type="caution">
    <text evidence="3">The sequence shown here is derived from an EMBL/GenBank/DDBJ whole genome shotgun (WGS) entry which is preliminary data.</text>
</comment>
<feature type="region of interest" description="Disordered" evidence="2">
    <location>
        <begin position="162"/>
        <end position="181"/>
    </location>
</feature>